<dbReference type="Pfam" id="PF09223">
    <property type="entry name" value="ZinT"/>
    <property type="match status" value="1"/>
</dbReference>
<dbReference type="AlphaFoldDB" id="A0A448PDH3"/>
<feature type="domain" description="ZinT" evidence="5">
    <location>
        <begin position="62"/>
        <end position="229"/>
    </location>
</feature>
<reference evidence="6 7" key="1">
    <citation type="submission" date="2018-12" db="EMBL/GenBank/DDBJ databases">
        <authorList>
            <consortium name="Pathogen Informatics"/>
        </authorList>
    </citation>
    <scope>NUCLEOTIDE SEQUENCE [LARGE SCALE GENOMIC DNA]</scope>
    <source>
        <strain evidence="6 7">NCTC13354</strain>
    </source>
</reference>
<dbReference type="OrthoDB" id="3186216at2"/>
<dbReference type="PROSITE" id="PS51257">
    <property type="entry name" value="PROKAR_LIPOPROTEIN"/>
    <property type="match status" value="1"/>
</dbReference>
<gene>
    <name evidence="6" type="ORF">NCTC13354_00672</name>
</gene>
<feature type="chain" id="PRO_5038852339" evidence="4">
    <location>
        <begin position="26"/>
        <end position="232"/>
    </location>
</feature>
<feature type="region of interest" description="Disordered" evidence="3">
    <location>
        <begin position="28"/>
        <end position="63"/>
    </location>
</feature>
<evidence type="ECO:0000256" key="3">
    <source>
        <dbReference type="SAM" id="MobiDB-lite"/>
    </source>
</evidence>
<dbReference type="SUPFAM" id="SSF50814">
    <property type="entry name" value="Lipocalins"/>
    <property type="match status" value="1"/>
</dbReference>
<evidence type="ECO:0000313" key="7">
    <source>
        <dbReference type="Proteomes" id="UP000269542"/>
    </source>
</evidence>
<protein>
    <submittedName>
        <fullName evidence="6">Zinc/cadmium-binding protein</fullName>
    </submittedName>
</protein>
<evidence type="ECO:0000256" key="2">
    <source>
        <dbReference type="ARBA" id="ARBA00022833"/>
    </source>
</evidence>
<evidence type="ECO:0000256" key="1">
    <source>
        <dbReference type="ARBA" id="ARBA00022729"/>
    </source>
</evidence>
<name>A0A448PDH3_9ACTO</name>
<dbReference type="InterPro" id="IPR015304">
    <property type="entry name" value="ZinT_dom"/>
</dbReference>
<dbReference type="InterPro" id="IPR012674">
    <property type="entry name" value="Calycin"/>
</dbReference>
<evidence type="ECO:0000259" key="5">
    <source>
        <dbReference type="Pfam" id="PF09223"/>
    </source>
</evidence>
<dbReference type="EMBL" id="LR134476">
    <property type="protein sequence ID" value="VEI12974.1"/>
    <property type="molecule type" value="Genomic_DNA"/>
</dbReference>
<dbReference type="RefSeq" id="WP_126416138.1">
    <property type="nucleotide sequence ID" value="NZ_LR134476.1"/>
</dbReference>
<dbReference type="KEGG" id="tbw:NCTC13354_00672"/>
<proteinExistence type="predicted"/>
<dbReference type="Proteomes" id="UP000269542">
    <property type="component" value="Chromosome"/>
</dbReference>
<accession>A0A448PDH3</accession>
<evidence type="ECO:0000256" key="4">
    <source>
        <dbReference type="SAM" id="SignalP"/>
    </source>
</evidence>
<dbReference type="GO" id="GO:0008270">
    <property type="term" value="F:zinc ion binding"/>
    <property type="evidence" value="ECO:0007669"/>
    <property type="project" value="InterPro"/>
</dbReference>
<feature type="signal peptide" evidence="4">
    <location>
        <begin position="1"/>
        <end position="25"/>
    </location>
</feature>
<sequence>MTTRRPLRAAAAAFFAAALALGMTACSNDDGGKEETTAPETSAPATEETTEATDGNGGDKAEATLADWEGTWVSLDAISKKDSMKPHAEEAAKEHGETYEEIMEEVGETLETDFAGFVVDAERINFFDGLDDADATKAADGGEYKFTEVKVGKHDDHEFSWFIFEGGEGAKYKYVALMELHGEESLAHFHMRYGDDLDAVVNPDNDHWFPTFVNPKEGTDEQLAEVIFHHDH</sequence>
<evidence type="ECO:0000313" key="6">
    <source>
        <dbReference type="EMBL" id="VEI12974.1"/>
    </source>
</evidence>
<feature type="compositionally biased region" description="Low complexity" evidence="3">
    <location>
        <begin position="38"/>
        <end position="47"/>
    </location>
</feature>
<keyword evidence="7" id="KW-1185">Reference proteome</keyword>
<keyword evidence="2" id="KW-0862">Zinc</keyword>
<keyword evidence="1 4" id="KW-0732">Signal</keyword>
<organism evidence="6 7">
    <name type="scientific">Trueperella bialowiezensis</name>
    <dbReference type="NCBI Taxonomy" id="312285"/>
    <lineage>
        <taxon>Bacteria</taxon>
        <taxon>Bacillati</taxon>
        <taxon>Actinomycetota</taxon>
        <taxon>Actinomycetes</taxon>
        <taxon>Actinomycetales</taxon>
        <taxon>Actinomycetaceae</taxon>
        <taxon>Trueperella</taxon>
    </lineage>
</organism>
<dbReference type="Gene3D" id="2.40.128.20">
    <property type="match status" value="1"/>
</dbReference>